<evidence type="ECO:0000256" key="2">
    <source>
        <dbReference type="ARBA" id="ARBA00023315"/>
    </source>
</evidence>
<name>A0A7W3LUA2_ACTNM</name>
<dbReference type="InterPro" id="IPR000182">
    <property type="entry name" value="GNAT_dom"/>
</dbReference>
<gene>
    <name evidence="4" type="ORF">HNR61_006067</name>
</gene>
<dbReference type="Gene3D" id="3.40.630.30">
    <property type="match status" value="1"/>
</dbReference>
<dbReference type="Proteomes" id="UP000572680">
    <property type="component" value="Unassembled WGS sequence"/>
</dbReference>
<comment type="caution">
    <text evidence="4">The sequence shown here is derived from an EMBL/GenBank/DDBJ whole genome shotgun (WGS) entry which is preliminary data.</text>
</comment>
<dbReference type="GO" id="GO:0016747">
    <property type="term" value="F:acyltransferase activity, transferring groups other than amino-acyl groups"/>
    <property type="evidence" value="ECO:0007669"/>
    <property type="project" value="InterPro"/>
</dbReference>
<dbReference type="InterPro" id="IPR016181">
    <property type="entry name" value="Acyl_CoA_acyltransferase"/>
</dbReference>
<dbReference type="EMBL" id="JACJIA010000009">
    <property type="protein sequence ID" value="MBA8954410.1"/>
    <property type="molecule type" value="Genomic_DNA"/>
</dbReference>
<dbReference type="Pfam" id="PF00583">
    <property type="entry name" value="Acetyltransf_1"/>
    <property type="match status" value="1"/>
</dbReference>
<reference evidence="4 5" key="1">
    <citation type="submission" date="2020-08" db="EMBL/GenBank/DDBJ databases">
        <title>Genomic Encyclopedia of Type Strains, Phase IV (KMG-IV): sequencing the most valuable type-strain genomes for metagenomic binning, comparative biology and taxonomic classification.</title>
        <authorList>
            <person name="Goeker M."/>
        </authorList>
    </citation>
    <scope>NUCLEOTIDE SEQUENCE [LARGE SCALE GENOMIC DNA]</scope>
    <source>
        <strain evidence="4 5">DSM 44197</strain>
    </source>
</reference>
<proteinExistence type="predicted"/>
<keyword evidence="2" id="KW-0012">Acyltransferase</keyword>
<keyword evidence="1" id="KW-0808">Transferase</keyword>
<dbReference type="PANTHER" id="PTHR43877">
    <property type="entry name" value="AMINOALKYLPHOSPHONATE N-ACETYLTRANSFERASE-RELATED-RELATED"/>
    <property type="match status" value="1"/>
</dbReference>
<sequence>MDVEITAGAVDDVAGLEPLWLAMLDHHREVTDERWPVRGPGESWALCSEQYRTWLGEGSALLFLAHRAAPAGTRELIGYLLCQLLPSGPTFDLGPSHGEVHSLVVSDRARGGGTGSTLLQACKRELRARGVTHWSIGVVEANRDAIRLYERLGFAPWIRHMLAPLDE</sequence>
<evidence type="ECO:0000259" key="3">
    <source>
        <dbReference type="PROSITE" id="PS51186"/>
    </source>
</evidence>
<dbReference type="GO" id="GO:0005840">
    <property type="term" value="C:ribosome"/>
    <property type="evidence" value="ECO:0007669"/>
    <property type="project" value="UniProtKB-KW"/>
</dbReference>
<evidence type="ECO:0000256" key="1">
    <source>
        <dbReference type="ARBA" id="ARBA00022679"/>
    </source>
</evidence>
<organism evidence="4 5">
    <name type="scientific">Actinomadura namibiensis</name>
    <dbReference type="NCBI Taxonomy" id="182080"/>
    <lineage>
        <taxon>Bacteria</taxon>
        <taxon>Bacillati</taxon>
        <taxon>Actinomycetota</taxon>
        <taxon>Actinomycetes</taxon>
        <taxon>Streptosporangiales</taxon>
        <taxon>Thermomonosporaceae</taxon>
        <taxon>Actinomadura</taxon>
    </lineage>
</organism>
<evidence type="ECO:0000313" key="4">
    <source>
        <dbReference type="EMBL" id="MBA8954410.1"/>
    </source>
</evidence>
<dbReference type="CDD" id="cd04301">
    <property type="entry name" value="NAT_SF"/>
    <property type="match status" value="1"/>
</dbReference>
<keyword evidence="4" id="KW-0689">Ribosomal protein</keyword>
<dbReference type="RefSeq" id="WP_182846500.1">
    <property type="nucleotide sequence ID" value="NZ_BAAALP010000021.1"/>
</dbReference>
<keyword evidence="4" id="KW-0687">Ribonucleoprotein</keyword>
<dbReference type="AlphaFoldDB" id="A0A7W3LUA2"/>
<dbReference type="InterPro" id="IPR050832">
    <property type="entry name" value="Bact_Acetyltransf"/>
</dbReference>
<dbReference type="PROSITE" id="PS51186">
    <property type="entry name" value="GNAT"/>
    <property type="match status" value="1"/>
</dbReference>
<protein>
    <submittedName>
        <fullName evidence="4">Ribosomal protein S18 acetylase RimI-like enzyme</fullName>
    </submittedName>
</protein>
<dbReference type="SUPFAM" id="SSF55729">
    <property type="entry name" value="Acyl-CoA N-acyltransferases (Nat)"/>
    <property type="match status" value="1"/>
</dbReference>
<feature type="domain" description="N-acetyltransferase" evidence="3">
    <location>
        <begin position="14"/>
        <end position="167"/>
    </location>
</feature>
<evidence type="ECO:0000313" key="5">
    <source>
        <dbReference type="Proteomes" id="UP000572680"/>
    </source>
</evidence>
<accession>A0A7W3LUA2</accession>
<keyword evidence="5" id="KW-1185">Reference proteome</keyword>